<dbReference type="GO" id="GO:0006952">
    <property type="term" value="P:defense response"/>
    <property type="evidence" value="ECO:0007669"/>
    <property type="project" value="UniProtKB-KW"/>
</dbReference>
<dbReference type="InterPro" id="IPR032675">
    <property type="entry name" value="LRR_dom_sf"/>
</dbReference>
<dbReference type="Pfam" id="PF23559">
    <property type="entry name" value="WHD_DRP"/>
    <property type="match status" value="1"/>
</dbReference>
<evidence type="ECO:0000313" key="6">
    <source>
        <dbReference type="Proteomes" id="UP000187203"/>
    </source>
</evidence>
<reference evidence="6" key="1">
    <citation type="submission" date="2013-09" db="EMBL/GenBank/DDBJ databases">
        <title>Corchorus olitorius genome sequencing.</title>
        <authorList>
            <person name="Alam M."/>
            <person name="Haque M.S."/>
            <person name="Islam M.S."/>
            <person name="Emdad E.M."/>
            <person name="Islam M.M."/>
            <person name="Ahmed B."/>
            <person name="Halim A."/>
            <person name="Hossen Q.M.M."/>
            <person name="Hossain M.Z."/>
            <person name="Ahmed R."/>
            <person name="Khan M.M."/>
            <person name="Islam R."/>
            <person name="Rashid M.M."/>
            <person name="Khan S.A."/>
            <person name="Rahman M.S."/>
            <person name="Alam M."/>
            <person name="Yahiya A.S."/>
            <person name="Khan M.S."/>
            <person name="Azam M.S."/>
            <person name="Haque T."/>
            <person name="Lashkar M.Z.H."/>
            <person name="Akhand A.I."/>
            <person name="Morshed G."/>
            <person name="Roy S."/>
            <person name="Uddin K.S."/>
            <person name="Rabeya T."/>
            <person name="Hossain A.S."/>
            <person name="Chowdhury A."/>
            <person name="Snigdha A.R."/>
            <person name="Mortoza M.S."/>
            <person name="Matin S.A."/>
            <person name="Hoque S.M.E."/>
            <person name="Islam M.K."/>
            <person name="Roy D.K."/>
            <person name="Haider R."/>
            <person name="Moosa M.M."/>
            <person name="Elias S.M."/>
            <person name="Hasan A.M."/>
            <person name="Jahan S."/>
            <person name="Shafiuddin M."/>
            <person name="Mahmood N."/>
            <person name="Shommy N.S."/>
        </authorList>
    </citation>
    <scope>NUCLEOTIDE SEQUENCE [LARGE SCALE GENOMIC DNA]</scope>
    <source>
        <strain evidence="6">cv. O-4</strain>
    </source>
</reference>
<name>A0A1R3GB58_9ROSI</name>
<dbReference type="Pfam" id="PF23598">
    <property type="entry name" value="LRR_14"/>
    <property type="match status" value="1"/>
</dbReference>
<dbReference type="AlphaFoldDB" id="A0A1R3GB58"/>
<feature type="domain" description="Disease resistance protein winged helix" evidence="3">
    <location>
        <begin position="113"/>
        <end position="182"/>
    </location>
</feature>
<dbReference type="InterPro" id="IPR058922">
    <property type="entry name" value="WHD_DRP"/>
</dbReference>
<dbReference type="Proteomes" id="UP000187203">
    <property type="component" value="Unassembled WGS sequence"/>
</dbReference>
<keyword evidence="6" id="KW-1185">Reference proteome</keyword>
<protein>
    <submittedName>
        <fullName evidence="5">Disease resistance protein</fullName>
    </submittedName>
</protein>
<dbReference type="InterPro" id="IPR055414">
    <property type="entry name" value="LRR_R13L4/SHOC2-like"/>
</dbReference>
<dbReference type="PANTHER" id="PTHR36766:SF67">
    <property type="entry name" value="DISEASE RESISTANCE PROTEIN RGA3"/>
    <property type="match status" value="1"/>
</dbReference>
<evidence type="ECO:0000259" key="4">
    <source>
        <dbReference type="Pfam" id="PF23598"/>
    </source>
</evidence>
<evidence type="ECO:0000256" key="2">
    <source>
        <dbReference type="ARBA" id="ARBA00022821"/>
    </source>
</evidence>
<keyword evidence="2" id="KW-0611">Plant defense</keyword>
<evidence type="ECO:0000259" key="3">
    <source>
        <dbReference type="Pfam" id="PF23559"/>
    </source>
</evidence>
<gene>
    <name evidence="5" type="ORF">COLO4_36042</name>
</gene>
<comment type="caution">
    <text evidence="5">The sequence shown here is derived from an EMBL/GenBank/DDBJ whole genome shotgun (WGS) entry which is preliminary data.</text>
</comment>
<dbReference type="GO" id="GO:0043531">
    <property type="term" value="F:ADP binding"/>
    <property type="evidence" value="ECO:0007669"/>
    <property type="project" value="InterPro"/>
</dbReference>
<dbReference type="Gene3D" id="1.10.8.430">
    <property type="entry name" value="Helical domain of apoptotic protease-activating factors"/>
    <property type="match status" value="1"/>
</dbReference>
<dbReference type="SUPFAM" id="SSF52058">
    <property type="entry name" value="L domain-like"/>
    <property type="match status" value="1"/>
</dbReference>
<dbReference type="PANTHER" id="PTHR36766">
    <property type="entry name" value="PLANT BROAD-SPECTRUM MILDEW RESISTANCE PROTEIN RPW8"/>
    <property type="match status" value="1"/>
</dbReference>
<proteinExistence type="predicted"/>
<dbReference type="Gene3D" id="3.80.10.10">
    <property type="entry name" value="Ribonuclease Inhibitor"/>
    <property type="match status" value="1"/>
</dbReference>
<dbReference type="PRINTS" id="PR00364">
    <property type="entry name" value="DISEASERSIST"/>
</dbReference>
<accession>A0A1R3GB58</accession>
<evidence type="ECO:0000256" key="1">
    <source>
        <dbReference type="ARBA" id="ARBA00022737"/>
    </source>
</evidence>
<feature type="domain" description="Disease resistance R13L4/SHOC-2-like LRR" evidence="4">
    <location>
        <begin position="250"/>
        <end position="333"/>
    </location>
</feature>
<sequence>MSSMLPYELKGLPHDDCVSLFRKWAFNDGDDGQYPNLMRIGEDIVKKCKGIPLAVRTLGSLLFAKTDESEWMTIRDSEIWRLEQSENDILPVLKLSYNYLPPYLQRCLACLSLYKKDYLHPSDDVILFWMANGLLEHPKQNEEWEDVGKRYLKELWSRCFIQDVEIRSFYFVFKVHDLIHDLLLDVSQKECKILYSQTEGIDEKVRHISFCDDHQQLVKFPQALKNRKYIRTVFLQQSSCIIDLSFVKFCVSNFKYLRALDLSGSPLKALPDSVGTLKHLRYVGLRGCRHLRKIPGSFYKLQSLVMLKMMGVRVPSVQLHKMQSFVRLRYLEISVKALPSEGIQPRCWPSLQYLAFFVCDFEWLFEEIQYLTSLRTLNLFVCPKLVSLPRSLKFLTKLEHLQIQRCGAINLHMELEEEEDHHLQLSLKTFTVIQADALTDLPRLLLEGSSSTLQWITLSRCSRSNDL</sequence>
<dbReference type="EMBL" id="AWUE01022985">
    <property type="protein sequence ID" value="OMO55325.1"/>
    <property type="molecule type" value="Genomic_DNA"/>
</dbReference>
<dbReference type="InterPro" id="IPR036388">
    <property type="entry name" value="WH-like_DNA-bd_sf"/>
</dbReference>
<dbReference type="InterPro" id="IPR042197">
    <property type="entry name" value="Apaf_helical"/>
</dbReference>
<dbReference type="Gene3D" id="1.10.10.10">
    <property type="entry name" value="Winged helix-like DNA-binding domain superfamily/Winged helix DNA-binding domain"/>
    <property type="match status" value="1"/>
</dbReference>
<dbReference type="OrthoDB" id="2018467at2759"/>
<organism evidence="5 6">
    <name type="scientific">Corchorus olitorius</name>
    <dbReference type="NCBI Taxonomy" id="93759"/>
    <lineage>
        <taxon>Eukaryota</taxon>
        <taxon>Viridiplantae</taxon>
        <taxon>Streptophyta</taxon>
        <taxon>Embryophyta</taxon>
        <taxon>Tracheophyta</taxon>
        <taxon>Spermatophyta</taxon>
        <taxon>Magnoliopsida</taxon>
        <taxon>eudicotyledons</taxon>
        <taxon>Gunneridae</taxon>
        <taxon>Pentapetalae</taxon>
        <taxon>rosids</taxon>
        <taxon>malvids</taxon>
        <taxon>Malvales</taxon>
        <taxon>Malvaceae</taxon>
        <taxon>Grewioideae</taxon>
        <taxon>Apeibeae</taxon>
        <taxon>Corchorus</taxon>
    </lineage>
</organism>
<keyword evidence="1" id="KW-0677">Repeat</keyword>
<dbReference type="STRING" id="93759.A0A1R3GB58"/>
<dbReference type="InterPro" id="IPR027417">
    <property type="entry name" value="P-loop_NTPase"/>
</dbReference>
<evidence type="ECO:0000313" key="5">
    <source>
        <dbReference type="EMBL" id="OMO55325.1"/>
    </source>
</evidence>
<dbReference type="SUPFAM" id="SSF52540">
    <property type="entry name" value="P-loop containing nucleoside triphosphate hydrolases"/>
    <property type="match status" value="1"/>
</dbReference>